<evidence type="ECO:0000313" key="2">
    <source>
        <dbReference type="Proteomes" id="UP001596067"/>
    </source>
</evidence>
<organism evidence="1 2">
    <name type="scientific">Kitasatospora aburaviensis</name>
    <dbReference type="NCBI Taxonomy" id="67265"/>
    <lineage>
        <taxon>Bacteria</taxon>
        <taxon>Bacillati</taxon>
        <taxon>Actinomycetota</taxon>
        <taxon>Actinomycetes</taxon>
        <taxon>Kitasatosporales</taxon>
        <taxon>Streptomycetaceae</taxon>
        <taxon>Kitasatospora</taxon>
    </lineage>
</organism>
<dbReference type="EMBL" id="JBHSOD010000020">
    <property type="protein sequence ID" value="MFC5886777.1"/>
    <property type="molecule type" value="Genomic_DNA"/>
</dbReference>
<sequence length="135" mass="15094">MAGRVRRCAYCWESLRATARSDAQYCSAKCKAAARRRRHHYLEAVAIGLWFTMGIETEYVVRCPACGRRFAHKHGHRRDAVYCSSACRQAAYRARKAKRAREAVTASTDVTDAGTDYAYLTSESGTVEMTPMGTS</sequence>
<evidence type="ECO:0000313" key="1">
    <source>
        <dbReference type="EMBL" id="MFC5886777.1"/>
    </source>
</evidence>
<proteinExistence type="predicted"/>
<keyword evidence="2" id="KW-1185">Reference proteome</keyword>
<comment type="caution">
    <text evidence="1">The sequence shown here is derived from an EMBL/GenBank/DDBJ whole genome shotgun (WGS) entry which is preliminary data.</text>
</comment>
<gene>
    <name evidence="1" type="ORF">ACFP0N_17565</name>
</gene>
<dbReference type="Proteomes" id="UP001596067">
    <property type="component" value="Unassembled WGS sequence"/>
</dbReference>
<protein>
    <submittedName>
        <fullName evidence="1">Uncharacterized protein</fullName>
    </submittedName>
</protein>
<accession>A0ABW1EXR2</accession>
<dbReference type="RefSeq" id="WP_345330685.1">
    <property type="nucleotide sequence ID" value="NZ_BAAAVH010000123.1"/>
</dbReference>
<reference evidence="2" key="1">
    <citation type="journal article" date="2019" name="Int. J. Syst. Evol. Microbiol.">
        <title>The Global Catalogue of Microorganisms (GCM) 10K type strain sequencing project: providing services to taxonomists for standard genome sequencing and annotation.</title>
        <authorList>
            <consortium name="The Broad Institute Genomics Platform"/>
            <consortium name="The Broad Institute Genome Sequencing Center for Infectious Disease"/>
            <person name="Wu L."/>
            <person name="Ma J."/>
        </authorList>
    </citation>
    <scope>NUCLEOTIDE SEQUENCE [LARGE SCALE GENOMIC DNA]</scope>
    <source>
        <strain evidence="2">CGMCC 4.1469</strain>
    </source>
</reference>
<name>A0ABW1EXR2_9ACTN</name>